<dbReference type="EMBL" id="AUWU02000004">
    <property type="protein sequence ID" value="KAH0574242.1"/>
    <property type="molecule type" value="Genomic_DNA"/>
</dbReference>
<gene>
    <name evidence="4" type="ORF">SS50377_15916</name>
    <name evidence="5" type="ORF">SS50377_24193</name>
</gene>
<feature type="region of interest" description="Disordered" evidence="2">
    <location>
        <begin position="412"/>
        <end position="443"/>
    </location>
</feature>
<feature type="domain" description="ESF1 RRM" evidence="3">
    <location>
        <begin position="66"/>
        <end position="217"/>
    </location>
</feature>
<keyword evidence="1" id="KW-0175">Coiled coil</keyword>
<evidence type="ECO:0000313" key="6">
    <source>
        <dbReference type="Proteomes" id="UP000018208"/>
    </source>
</evidence>
<dbReference type="GO" id="GO:0006364">
    <property type="term" value="P:rRNA processing"/>
    <property type="evidence" value="ECO:0007669"/>
    <property type="project" value="InterPro"/>
</dbReference>
<name>V6LTZ5_9EUKA</name>
<feature type="compositionally biased region" description="Basic and acidic residues" evidence="2">
    <location>
        <begin position="434"/>
        <end position="443"/>
    </location>
</feature>
<protein>
    <recommendedName>
        <fullName evidence="3">ESF1 RRM domain-containing protein</fullName>
    </recommendedName>
</protein>
<dbReference type="EMBL" id="KI546122">
    <property type="protein sequence ID" value="EST44254.1"/>
    <property type="molecule type" value="Genomic_DNA"/>
</dbReference>
<reference evidence="4 5" key="1">
    <citation type="journal article" date="2014" name="PLoS Genet.">
        <title>The Genome of Spironucleus salmonicida Highlights a Fish Pathogen Adapted to Fluctuating Environments.</title>
        <authorList>
            <person name="Xu F."/>
            <person name="Jerlstrom-Hultqvist J."/>
            <person name="Einarsson E."/>
            <person name="Astvaldsson A."/>
            <person name="Svard S.G."/>
            <person name="Andersson J.O."/>
        </authorList>
    </citation>
    <scope>NUCLEOTIDE SEQUENCE</scope>
    <source>
        <strain evidence="5">ATCC 50377</strain>
    </source>
</reference>
<dbReference type="InterPro" id="IPR056750">
    <property type="entry name" value="RRM_ESF1"/>
</dbReference>
<feature type="compositionally biased region" description="Low complexity" evidence="2">
    <location>
        <begin position="36"/>
        <end position="57"/>
    </location>
</feature>
<dbReference type="Pfam" id="PF25121">
    <property type="entry name" value="RRM_ESF1"/>
    <property type="match status" value="1"/>
</dbReference>
<proteinExistence type="predicted"/>
<evidence type="ECO:0000313" key="4">
    <source>
        <dbReference type="EMBL" id="EST44254.1"/>
    </source>
</evidence>
<keyword evidence="6" id="KW-1185">Reference proteome</keyword>
<evidence type="ECO:0000259" key="3">
    <source>
        <dbReference type="Pfam" id="PF25121"/>
    </source>
</evidence>
<organism evidence="4">
    <name type="scientific">Spironucleus salmonicida</name>
    <dbReference type="NCBI Taxonomy" id="348837"/>
    <lineage>
        <taxon>Eukaryota</taxon>
        <taxon>Metamonada</taxon>
        <taxon>Diplomonadida</taxon>
        <taxon>Hexamitidae</taxon>
        <taxon>Hexamitinae</taxon>
        <taxon>Spironucleus</taxon>
    </lineage>
</organism>
<dbReference type="GO" id="GO:0003723">
    <property type="term" value="F:RNA binding"/>
    <property type="evidence" value="ECO:0007669"/>
    <property type="project" value="TreeGrafter"/>
</dbReference>
<sequence>MKQNKNYRFTKINRKSVTKTTAPDARFAYEEPAAIQESPEPSQLEPLPEEQAPPEQAYTDSSSCFLAILNANWDAFTASDALVLANSFVPQNAKVENATVYYSAYGTRQMELERERGPQLDVEGALLRLAKSDPILHARLSKAGLENCKALLESDAQLQQKAAEAAVHRYELQKLRYCFCVLEFSTPNACSACFAALHNAEIGADGCVLECQIVHEEDMTTVRAMTVRDSSAAVPTSYRFAGGAEAGFGKARPVLTWEVDARREKVLRKKVSSKELDEMEERGVFDDFLNCDGAEEIWEGEEQEEVESENESEKNQSAQNEIEQKMKVLMQNKTTEQTPFQKFLQEKGRATKQERGDVNLQFRRQGAEVLIQDVKIDTRKQKQFRRLKRAVEDAQDVKARDFAVKQFQKFSRDNPDVDGAEKPAIQADLDDDRFDFQGKDDEK</sequence>
<dbReference type="AlphaFoldDB" id="V6LTZ5"/>
<accession>V6LTZ5</accession>
<evidence type="ECO:0000313" key="5">
    <source>
        <dbReference type="EMBL" id="KAH0574242.1"/>
    </source>
</evidence>
<evidence type="ECO:0000256" key="2">
    <source>
        <dbReference type="SAM" id="MobiDB-lite"/>
    </source>
</evidence>
<dbReference type="PANTHER" id="PTHR12202:SF0">
    <property type="entry name" value="ESF1 HOMOLOG"/>
    <property type="match status" value="1"/>
</dbReference>
<dbReference type="VEuPathDB" id="GiardiaDB:SS50377_24193"/>
<reference evidence="5" key="2">
    <citation type="submission" date="2020-12" db="EMBL/GenBank/DDBJ databases">
        <title>New Spironucleus salmonicida genome in near-complete chromosomes.</title>
        <authorList>
            <person name="Xu F."/>
            <person name="Kurt Z."/>
            <person name="Jimenez-Gonzalez A."/>
            <person name="Astvaldsson A."/>
            <person name="Andersson J.O."/>
            <person name="Svard S.G."/>
        </authorList>
    </citation>
    <scope>NUCLEOTIDE SEQUENCE</scope>
    <source>
        <strain evidence="5">ATCC 50377</strain>
    </source>
</reference>
<dbReference type="Proteomes" id="UP000018208">
    <property type="component" value="Unassembled WGS sequence"/>
</dbReference>
<evidence type="ECO:0000256" key="1">
    <source>
        <dbReference type="SAM" id="Coils"/>
    </source>
</evidence>
<dbReference type="InterPro" id="IPR039754">
    <property type="entry name" value="Esf1"/>
</dbReference>
<feature type="compositionally biased region" description="Basic and acidic residues" evidence="2">
    <location>
        <begin position="412"/>
        <end position="421"/>
    </location>
</feature>
<dbReference type="PANTHER" id="PTHR12202">
    <property type="entry name" value="ESF1 HOMOLOG"/>
    <property type="match status" value="1"/>
</dbReference>
<dbReference type="OrthoDB" id="431825at2759"/>
<feature type="region of interest" description="Disordered" evidence="2">
    <location>
        <begin position="1"/>
        <end position="57"/>
    </location>
</feature>
<feature type="coiled-coil region" evidence="1">
    <location>
        <begin position="301"/>
        <end position="328"/>
    </location>
</feature>